<evidence type="ECO:0000313" key="9">
    <source>
        <dbReference type="EMBL" id="MCW3806105.1"/>
    </source>
</evidence>
<feature type="domain" description="Secretion system C-terminal sorting" evidence="8">
    <location>
        <begin position="671"/>
        <end position="745"/>
    </location>
</feature>
<dbReference type="InterPro" id="IPR014718">
    <property type="entry name" value="GH-type_carb-bd"/>
</dbReference>
<dbReference type="RefSeq" id="WP_301199477.1">
    <property type="nucleotide sequence ID" value="NZ_JAPDPI010000019.1"/>
</dbReference>
<evidence type="ECO:0000256" key="1">
    <source>
        <dbReference type="ARBA" id="ARBA00001913"/>
    </source>
</evidence>
<dbReference type="Gene3D" id="2.70.98.10">
    <property type="match status" value="1"/>
</dbReference>
<dbReference type="GO" id="GO:0030246">
    <property type="term" value="F:carbohydrate binding"/>
    <property type="evidence" value="ECO:0007669"/>
    <property type="project" value="InterPro"/>
</dbReference>
<dbReference type="InterPro" id="IPR019563">
    <property type="entry name" value="GH97_catalytic"/>
</dbReference>
<dbReference type="InterPro" id="IPR017853">
    <property type="entry name" value="GH"/>
</dbReference>
<evidence type="ECO:0000313" key="10">
    <source>
        <dbReference type="Proteomes" id="UP001207408"/>
    </source>
</evidence>
<dbReference type="InterPro" id="IPR013785">
    <property type="entry name" value="Aldolase_TIM"/>
</dbReference>
<dbReference type="Pfam" id="PF14509">
    <property type="entry name" value="GH97_C"/>
    <property type="match status" value="1"/>
</dbReference>
<dbReference type="InterPro" id="IPR052720">
    <property type="entry name" value="Glycosyl_hydrolase_97"/>
</dbReference>
<feature type="chain" id="PRO_5042295535" evidence="4">
    <location>
        <begin position="21"/>
        <end position="747"/>
    </location>
</feature>
<evidence type="ECO:0000259" key="8">
    <source>
        <dbReference type="Pfam" id="PF18962"/>
    </source>
</evidence>
<evidence type="ECO:0000259" key="6">
    <source>
        <dbReference type="Pfam" id="PF14508"/>
    </source>
</evidence>
<reference evidence="9" key="1">
    <citation type="submission" date="2022-10" db="EMBL/GenBank/DDBJ databases">
        <authorList>
            <person name="Yu W.X."/>
        </authorList>
    </citation>
    <scope>NUCLEOTIDE SEQUENCE</scope>
    <source>
        <strain evidence="9">D04</strain>
    </source>
</reference>
<keyword evidence="3" id="KW-0106">Calcium</keyword>
<dbReference type="NCBIfam" id="TIGR04183">
    <property type="entry name" value="Por_Secre_tail"/>
    <property type="match status" value="1"/>
</dbReference>
<sequence>MRTISIILLAFIIHFTQAQINPVNQPSTNYMSETDTIAPPDFEPIQLKSAIAALETFHLFSPDESVELIVGLSSNNITYQVLKDEENISSSSIINLQIGSGYLTDGVTCLEAIRNSKKQTINLPYGERNEVTDNHNELILKCQNNRNEKFEYIFRSYNEGIAFRINFTNESPSSINISKEDTQLNLSHTYTAYAESRNEQGYIATSTTQSFSSLIPLTFTNSEHSLCFNEAGNDNYVRVRLNCLGNNKFKTSFLSTNSSVSTPYALPWRYLVIGDNPTDLIYKKEMMYALNSQEYDEAKWSWVKPGKVFRSLVLTTEGGKKAIDFCSEMNIDYMMFDAGWYGLGYGMGNESSSASNPLDVIDGLNMEEVTEYGKSKNVGVVLYINKVAWYNYNNTSMFDLYESWGIKGVKLGFMDGYSAYGNKYIYNLIKKAGEKEMLVNVHDNPRPTGLTQKYPNLMTTEGVRGNEYVYNNGNHTTLLPFTRFLTGAADYTICYFGNDPDYTKPKALGTTRAHQLALSILFYSPFQHVFWYGAPHIYTVPVETELFKYIPTIWDDFQVPAAQMGHYISMARKSGNRWFLSCITNNLSREIDIPLSFLEEGINYKATIYKDKDPKTIEKISTDLESLKTSGSITDGKLHVSLKANGGQVIVFNSNNTGLFDKEKHIKKIAISPNPSKGMFRIGLPDNNNPFGDMDIYSTDGQCIVTKKNTYLNDYREINLSNVSSGVYIITIKCKTGIYSGKITIIK</sequence>
<comment type="cofactor">
    <cofactor evidence="1">
        <name>Ca(2+)</name>
        <dbReference type="ChEBI" id="CHEBI:29108"/>
    </cofactor>
</comment>
<evidence type="ECO:0000256" key="2">
    <source>
        <dbReference type="ARBA" id="ARBA00011245"/>
    </source>
</evidence>
<keyword evidence="9" id="KW-0378">Hydrolase</keyword>
<keyword evidence="4" id="KW-0732">Signal</keyword>
<dbReference type="PANTHER" id="PTHR35803">
    <property type="entry name" value="GLUCAN 1,4-ALPHA-GLUCOSIDASE SUSB-RELATED"/>
    <property type="match status" value="1"/>
</dbReference>
<dbReference type="PANTHER" id="PTHR35803:SF3">
    <property type="entry name" value="ALPHA-GLUCOSIDASE"/>
    <property type="match status" value="1"/>
</dbReference>
<accession>A0AAE3SJU0</accession>
<comment type="subunit">
    <text evidence="2">Monomer.</text>
</comment>
<evidence type="ECO:0000259" key="7">
    <source>
        <dbReference type="Pfam" id="PF14509"/>
    </source>
</evidence>
<evidence type="ECO:0000259" key="5">
    <source>
        <dbReference type="Pfam" id="PF10566"/>
    </source>
</evidence>
<evidence type="ECO:0000256" key="4">
    <source>
        <dbReference type="SAM" id="SignalP"/>
    </source>
</evidence>
<dbReference type="Pfam" id="PF18962">
    <property type="entry name" value="Por_Secre_tail"/>
    <property type="match status" value="1"/>
</dbReference>
<dbReference type="SUPFAM" id="SSF51445">
    <property type="entry name" value="(Trans)glycosidases"/>
    <property type="match status" value="1"/>
</dbReference>
<proteinExistence type="predicted"/>
<organism evidence="9 10">
    <name type="scientific">Plebeiibacterium marinum</name>
    <dbReference type="NCBI Taxonomy" id="2992111"/>
    <lineage>
        <taxon>Bacteria</taxon>
        <taxon>Pseudomonadati</taxon>
        <taxon>Bacteroidota</taxon>
        <taxon>Bacteroidia</taxon>
        <taxon>Marinilabiliales</taxon>
        <taxon>Marinilabiliaceae</taxon>
        <taxon>Plebeiibacterium</taxon>
    </lineage>
</organism>
<feature type="signal peptide" evidence="4">
    <location>
        <begin position="1"/>
        <end position="20"/>
    </location>
</feature>
<feature type="domain" description="Glycosyl-hydrolase 97 N-terminal" evidence="6">
    <location>
        <begin position="60"/>
        <end position="291"/>
    </location>
</feature>
<name>A0AAE3SJU0_9BACT</name>
<dbReference type="InterPro" id="IPR029486">
    <property type="entry name" value="GH97_N"/>
</dbReference>
<feature type="domain" description="Glycosyl-hydrolase 97 catalytic" evidence="5">
    <location>
        <begin position="314"/>
        <end position="463"/>
    </location>
</feature>
<dbReference type="EMBL" id="JAPDPI010000019">
    <property type="protein sequence ID" value="MCW3806105.1"/>
    <property type="molecule type" value="Genomic_DNA"/>
</dbReference>
<protein>
    <submittedName>
        <fullName evidence="9">Glycoside hydrolase family 97 catalytic domain-containing protein</fullName>
    </submittedName>
</protein>
<gene>
    <name evidence="9" type="ORF">OM074_10745</name>
</gene>
<dbReference type="AlphaFoldDB" id="A0AAE3SJU0"/>
<keyword evidence="10" id="KW-1185">Reference proteome</keyword>
<comment type="caution">
    <text evidence="9">The sequence shown here is derived from an EMBL/GenBank/DDBJ whole genome shotgun (WGS) entry which is preliminary data.</text>
</comment>
<dbReference type="Gene3D" id="3.20.20.70">
    <property type="entry name" value="Aldolase class I"/>
    <property type="match status" value="1"/>
</dbReference>
<evidence type="ECO:0000256" key="3">
    <source>
        <dbReference type="ARBA" id="ARBA00022837"/>
    </source>
</evidence>
<feature type="domain" description="Glycosyl-hydrolase 97 C-terminal oligomerisation" evidence="7">
    <location>
        <begin position="554"/>
        <end position="652"/>
    </location>
</feature>
<dbReference type="Pfam" id="PF14508">
    <property type="entry name" value="GH97_N"/>
    <property type="match status" value="1"/>
</dbReference>
<dbReference type="InterPro" id="IPR029483">
    <property type="entry name" value="GH97_C"/>
</dbReference>
<dbReference type="InterPro" id="IPR026444">
    <property type="entry name" value="Secre_tail"/>
</dbReference>
<dbReference type="Pfam" id="PF10566">
    <property type="entry name" value="Glyco_hydro_97"/>
    <property type="match status" value="1"/>
</dbReference>
<dbReference type="Proteomes" id="UP001207408">
    <property type="component" value="Unassembled WGS sequence"/>
</dbReference>
<dbReference type="GO" id="GO:0016787">
    <property type="term" value="F:hydrolase activity"/>
    <property type="evidence" value="ECO:0007669"/>
    <property type="project" value="UniProtKB-KW"/>
</dbReference>